<dbReference type="Proteomes" id="UP000653358">
    <property type="component" value="Unassembled WGS sequence"/>
</dbReference>
<organism evidence="1 2">
    <name type="scientific">Acetobacterium tundrae</name>
    <dbReference type="NCBI Taxonomy" id="132932"/>
    <lineage>
        <taxon>Bacteria</taxon>
        <taxon>Bacillati</taxon>
        <taxon>Bacillota</taxon>
        <taxon>Clostridia</taxon>
        <taxon>Eubacteriales</taxon>
        <taxon>Eubacteriaceae</taxon>
        <taxon>Acetobacterium</taxon>
    </lineage>
</organism>
<protein>
    <submittedName>
        <fullName evidence="1">Uncharacterized protein</fullName>
    </submittedName>
</protein>
<dbReference type="EMBL" id="WJBB01000034">
    <property type="protein sequence ID" value="MBC3798539.1"/>
    <property type="molecule type" value="Genomic_DNA"/>
</dbReference>
<accession>A0ABR6WPZ3</accession>
<comment type="caution">
    <text evidence="1">The sequence shown here is derived from an EMBL/GenBank/DDBJ whole genome shotgun (WGS) entry which is preliminary data.</text>
</comment>
<reference evidence="1 2" key="1">
    <citation type="journal article" date="2020" name="mSystems">
        <title>Defining Genomic and Predicted Metabolic Features of the Acetobacterium Genus.</title>
        <authorList>
            <person name="Ross D.E."/>
            <person name="Marshall C.W."/>
            <person name="Gulliver D."/>
            <person name="May H.D."/>
            <person name="Norman R.S."/>
        </authorList>
    </citation>
    <scope>NUCLEOTIDE SEQUENCE [LARGE SCALE GENOMIC DNA]</scope>
    <source>
        <strain evidence="1 2">DSM 9173</strain>
    </source>
</reference>
<dbReference type="RefSeq" id="WP_186843876.1">
    <property type="nucleotide sequence ID" value="NZ_RXYB01000027.1"/>
</dbReference>
<name>A0ABR6WPZ3_9FIRM</name>
<evidence type="ECO:0000313" key="2">
    <source>
        <dbReference type="Proteomes" id="UP000653358"/>
    </source>
</evidence>
<sequence length="49" mass="6046">MDLSFQTIQKYSYMEDWCEHYLPDVNPDHYPILKYVIPIIDLWLVDDIR</sequence>
<gene>
    <name evidence="1" type="ORF">GH807_16055</name>
</gene>
<evidence type="ECO:0000313" key="1">
    <source>
        <dbReference type="EMBL" id="MBC3798539.1"/>
    </source>
</evidence>
<proteinExistence type="predicted"/>
<keyword evidence="2" id="KW-1185">Reference proteome</keyword>